<protein>
    <submittedName>
        <fullName evidence="1">Uncharacterized protein</fullName>
    </submittedName>
</protein>
<name>A0A0J6T3Y6_9HYPH</name>
<comment type="caution">
    <text evidence="1">The sequence shown here is derived from an EMBL/GenBank/DDBJ whole genome shotgun (WGS) entry which is preliminary data.</text>
</comment>
<dbReference type="OrthoDB" id="9957273at2"/>
<organism evidence="1 2">
    <name type="scientific">Methylobacterium variabile</name>
    <dbReference type="NCBI Taxonomy" id="298794"/>
    <lineage>
        <taxon>Bacteria</taxon>
        <taxon>Pseudomonadati</taxon>
        <taxon>Pseudomonadota</taxon>
        <taxon>Alphaproteobacteria</taxon>
        <taxon>Hyphomicrobiales</taxon>
        <taxon>Methylobacteriaceae</taxon>
        <taxon>Methylobacterium</taxon>
    </lineage>
</organism>
<accession>A0A0J6T3Y6</accession>
<dbReference type="PATRIC" id="fig|298794.3.peg.5753"/>
<keyword evidence="2" id="KW-1185">Reference proteome</keyword>
<dbReference type="Proteomes" id="UP000035955">
    <property type="component" value="Unassembled WGS sequence"/>
</dbReference>
<dbReference type="RefSeq" id="WP_048443513.1">
    <property type="nucleotide sequence ID" value="NZ_LABY01000044.1"/>
</dbReference>
<sequence>MHEYYNKQAFDAMFAAHPARGMKDVNIAITDADTGQTMVSYDGGETYERAHALIESMVTGKPYIDPGKVDPRDADAELTIHVCKYLVEHYRRDLLEHKLLEEAVSGILASARNDRRGWMARQSDNYGRWDLLLESLFEWLDAH</sequence>
<proteinExistence type="predicted"/>
<evidence type="ECO:0000313" key="2">
    <source>
        <dbReference type="Proteomes" id="UP000035955"/>
    </source>
</evidence>
<dbReference type="EMBL" id="LABY01000044">
    <property type="protein sequence ID" value="KMO40644.1"/>
    <property type="molecule type" value="Genomic_DNA"/>
</dbReference>
<gene>
    <name evidence="1" type="ORF">VQ02_07330</name>
</gene>
<evidence type="ECO:0000313" key="1">
    <source>
        <dbReference type="EMBL" id="KMO40644.1"/>
    </source>
</evidence>
<reference evidence="1 2" key="1">
    <citation type="submission" date="2015-03" db="EMBL/GenBank/DDBJ databases">
        <title>Genome sequencing of Methylobacterium variabile DSM 16961.</title>
        <authorList>
            <person name="Chaudhry V."/>
            <person name="Patil P.B."/>
        </authorList>
    </citation>
    <scope>NUCLEOTIDE SEQUENCE [LARGE SCALE GENOMIC DNA]</scope>
    <source>
        <strain evidence="1 2">DSM 16961</strain>
    </source>
</reference>
<dbReference type="AlphaFoldDB" id="A0A0J6T3Y6"/>